<dbReference type="AlphaFoldDB" id="A0A815TMQ2"/>
<evidence type="ECO:0000313" key="1">
    <source>
        <dbReference type="EMBL" id="CAF1507234.1"/>
    </source>
</evidence>
<protein>
    <submittedName>
        <fullName evidence="1">Uncharacterized protein</fullName>
    </submittedName>
</protein>
<comment type="caution">
    <text evidence="1">The sequence shown here is derived from an EMBL/GenBank/DDBJ whole genome shotgun (WGS) entry which is preliminary data.</text>
</comment>
<dbReference type="PANTHER" id="PTHR47839">
    <property type="entry name" value="DOMAIN PROTEIN, PUTATIVE (AFU_ORTHOLOGUE AFUA_6G04830)-RELATED"/>
    <property type="match status" value="1"/>
</dbReference>
<gene>
    <name evidence="1" type="ORF">EDS130_LOCUS43010</name>
</gene>
<dbReference type="PANTHER" id="PTHR47839:SF1">
    <property type="entry name" value="DOMAIN PROTEIN, PUTATIVE (AFU_ORTHOLOGUE AFUA_6G04830)-RELATED"/>
    <property type="match status" value="1"/>
</dbReference>
<proteinExistence type="predicted"/>
<dbReference type="EMBL" id="CAJNOJ010000670">
    <property type="protein sequence ID" value="CAF1507234.1"/>
    <property type="molecule type" value="Genomic_DNA"/>
</dbReference>
<evidence type="ECO:0000313" key="2">
    <source>
        <dbReference type="Proteomes" id="UP000663852"/>
    </source>
</evidence>
<dbReference type="Proteomes" id="UP000663852">
    <property type="component" value="Unassembled WGS sequence"/>
</dbReference>
<accession>A0A815TMQ2</accession>
<reference evidence="1" key="1">
    <citation type="submission" date="2021-02" db="EMBL/GenBank/DDBJ databases">
        <authorList>
            <person name="Nowell W R."/>
        </authorList>
    </citation>
    <scope>NUCLEOTIDE SEQUENCE</scope>
</reference>
<name>A0A815TMQ2_ADIRI</name>
<dbReference type="OrthoDB" id="10031199at2759"/>
<organism evidence="1 2">
    <name type="scientific">Adineta ricciae</name>
    <name type="common">Rotifer</name>
    <dbReference type="NCBI Taxonomy" id="249248"/>
    <lineage>
        <taxon>Eukaryota</taxon>
        <taxon>Metazoa</taxon>
        <taxon>Spiralia</taxon>
        <taxon>Gnathifera</taxon>
        <taxon>Rotifera</taxon>
        <taxon>Eurotatoria</taxon>
        <taxon>Bdelloidea</taxon>
        <taxon>Adinetida</taxon>
        <taxon>Adinetidae</taxon>
        <taxon>Adineta</taxon>
    </lineage>
</organism>
<sequence length="136" mass="15997">MKLPPFDAELNSKSNGVIFMDGTYLKVFAIPIETVHLFRDIESARIAFNSNGSLFYNLRYFEQVYWDDLKPFLNGNCSSSIEIVRRLINFYYMVTCHELSHNIDSNHDLNFINRLERVSARFMDQRDSFISTFGFQ</sequence>